<proteinExistence type="predicted"/>
<protein>
    <submittedName>
        <fullName evidence="1">Uncharacterized protein</fullName>
    </submittedName>
</protein>
<dbReference type="EMBL" id="MU266337">
    <property type="protein sequence ID" value="KAH7929865.1"/>
    <property type="molecule type" value="Genomic_DNA"/>
</dbReference>
<organism evidence="1 2">
    <name type="scientific">Leucogyrophana mollusca</name>
    <dbReference type="NCBI Taxonomy" id="85980"/>
    <lineage>
        <taxon>Eukaryota</taxon>
        <taxon>Fungi</taxon>
        <taxon>Dikarya</taxon>
        <taxon>Basidiomycota</taxon>
        <taxon>Agaricomycotina</taxon>
        <taxon>Agaricomycetes</taxon>
        <taxon>Agaricomycetidae</taxon>
        <taxon>Boletales</taxon>
        <taxon>Boletales incertae sedis</taxon>
        <taxon>Leucogyrophana</taxon>
    </lineage>
</organism>
<keyword evidence="2" id="KW-1185">Reference proteome</keyword>
<reference evidence="1" key="1">
    <citation type="journal article" date="2021" name="New Phytol.">
        <title>Evolutionary innovations through gain and loss of genes in the ectomycorrhizal Boletales.</title>
        <authorList>
            <person name="Wu G."/>
            <person name="Miyauchi S."/>
            <person name="Morin E."/>
            <person name="Kuo A."/>
            <person name="Drula E."/>
            <person name="Varga T."/>
            <person name="Kohler A."/>
            <person name="Feng B."/>
            <person name="Cao Y."/>
            <person name="Lipzen A."/>
            <person name="Daum C."/>
            <person name="Hundley H."/>
            <person name="Pangilinan J."/>
            <person name="Johnson J."/>
            <person name="Barry K."/>
            <person name="LaButti K."/>
            <person name="Ng V."/>
            <person name="Ahrendt S."/>
            <person name="Min B."/>
            <person name="Choi I.G."/>
            <person name="Park H."/>
            <person name="Plett J.M."/>
            <person name="Magnuson J."/>
            <person name="Spatafora J.W."/>
            <person name="Nagy L.G."/>
            <person name="Henrissat B."/>
            <person name="Grigoriev I.V."/>
            <person name="Yang Z.L."/>
            <person name="Xu J."/>
            <person name="Martin F.M."/>
        </authorList>
    </citation>
    <scope>NUCLEOTIDE SEQUENCE</scope>
    <source>
        <strain evidence="1">KUC20120723A-06</strain>
    </source>
</reference>
<comment type="caution">
    <text evidence="1">The sequence shown here is derived from an EMBL/GenBank/DDBJ whole genome shotgun (WGS) entry which is preliminary data.</text>
</comment>
<gene>
    <name evidence="1" type="ORF">BV22DRAFT_1102165</name>
</gene>
<evidence type="ECO:0000313" key="1">
    <source>
        <dbReference type="EMBL" id="KAH7929865.1"/>
    </source>
</evidence>
<accession>A0ACB8BVB5</accession>
<dbReference type="Proteomes" id="UP000790709">
    <property type="component" value="Unassembled WGS sequence"/>
</dbReference>
<evidence type="ECO:0000313" key="2">
    <source>
        <dbReference type="Proteomes" id="UP000790709"/>
    </source>
</evidence>
<sequence length="293" mass="31975">MSNNPPPPLDDQLYELKPAAAAVLRSQTGIDDDDVLKKHILTVQAKAYKIFPYPCIRLFGFMSAPAYEQALRLGRERKDAIWLDIGCCLGADVRKAALDGFPAANIVATDLHPGYWDLGHELFKSTPETFPAHFIAGDALDPSILSVAPPALAKQDSAHPQLSSLTSLNPLHGRVSAIYAGAFFHIFGEAQQLHLAQALAGLLSPEPGSVIFGAHLGLPEGKGILILPSTSAYSTDLHIFCHSPDSWEALWDGEVFEKGSVKVSTNMKQYKDLDQYKHLPDSPWALVWSVERL</sequence>
<name>A0ACB8BVB5_9AGAM</name>